<dbReference type="EMBL" id="NFHB01000001">
    <property type="protein sequence ID" value="OUN04768.1"/>
    <property type="molecule type" value="Genomic_DNA"/>
</dbReference>
<reference evidence="3" key="1">
    <citation type="submission" date="2017-04" db="EMBL/GenBank/DDBJ databases">
        <title>Function of individual gut microbiota members based on whole genome sequencing of pure cultures obtained from chicken caecum.</title>
        <authorList>
            <person name="Medvecky M."/>
            <person name="Cejkova D."/>
            <person name="Polansky O."/>
            <person name="Karasova D."/>
            <person name="Kubasova T."/>
            <person name="Cizek A."/>
            <person name="Rychlik I."/>
        </authorList>
    </citation>
    <scope>NUCLEOTIDE SEQUENCE [LARGE SCALE GENOMIC DNA]</scope>
    <source>
        <strain evidence="3">An90</strain>
    </source>
</reference>
<evidence type="ECO:0000313" key="4">
    <source>
        <dbReference type="Proteomes" id="UP000322940"/>
    </source>
</evidence>
<evidence type="ECO:0000313" key="3">
    <source>
        <dbReference type="Proteomes" id="UP000195772"/>
    </source>
</evidence>
<organism evidence="2 3">
    <name type="scientific">Alistipes onderdonkii</name>
    <dbReference type="NCBI Taxonomy" id="328813"/>
    <lineage>
        <taxon>Bacteria</taxon>
        <taxon>Pseudomonadati</taxon>
        <taxon>Bacteroidota</taxon>
        <taxon>Bacteroidia</taxon>
        <taxon>Bacteroidales</taxon>
        <taxon>Rikenellaceae</taxon>
        <taxon>Alistipes</taxon>
    </lineage>
</organism>
<comment type="caution">
    <text evidence="2">The sequence shown here is derived from an EMBL/GenBank/DDBJ whole genome shotgun (WGS) entry which is preliminary data.</text>
</comment>
<gene>
    <name evidence="2" type="ORF">B5G41_00200</name>
    <name evidence="1" type="ORF">F2Y10_16575</name>
</gene>
<evidence type="ECO:0000313" key="2">
    <source>
        <dbReference type="EMBL" id="OUN04768.1"/>
    </source>
</evidence>
<dbReference type="Proteomes" id="UP000195772">
    <property type="component" value="Unassembled WGS sequence"/>
</dbReference>
<dbReference type="OrthoDB" id="1001542at2"/>
<reference evidence="2" key="2">
    <citation type="journal article" date="2018" name="BMC Genomics">
        <title>Whole genome sequencing and function prediction of 133 gut anaerobes isolated from chicken caecum in pure cultures.</title>
        <authorList>
            <person name="Medvecky M."/>
            <person name="Cejkova D."/>
            <person name="Polansky O."/>
            <person name="Karasova D."/>
            <person name="Kubasova T."/>
            <person name="Cizek A."/>
            <person name="Rychlik I."/>
        </authorList>
    </citation>
    <scope>NUCLEOTIDE SEQUENCE</scope>
    <source>
        <strain evidence="2">An90</strain>
    </source>
</reference>
<accession>A0A1Y3R2J3</accession>
<evidence type="ECO:0000313" key="1">
    <source>
        <dbReference type="EMBL" id="KAA2373541.1"/>
    </source>
</evidence>
<reference evidence="1 4" key="3">
    <citation type="journal article" date="2019" name="Nat. Med.">
        <title>A library of human gut bacterial isolates paired with longitudinal multiomics data enables mechanistic microbiome research.</title>
        <authorList>
            <person name="Poyet M."/>
            <person name="Groussin M."/>
            <person name="Gibbons S.M."/>
            <person name="Avila-Pacheco J."/>
            <person name="Jiang X."/>
            <person name="Kearney S.M."/>
            <person name="Perrotta A.R."/>
            <person name="Berdy B."/>
            <person name="Zhao S."/>
            <person name="Lieberman T.D."/>
            <person name="Swanson P.K."/>
            <person name="Smith M."/>
            <person name="Roesemann S."/>
            <person name="Alexander J.E."/>
            <person name="Rich S.A."/>
            <person name="Livny J."/>
            <person name="Vlamakis H."/>
            <person name="Clish C."/>
            <person name="Bullock K."/>
            <person name="Deik A."/>
            <person name="Scott J."/>
            <person name="Pierce K.A."/>
            <person name="Xavier R.J."/>
            <person name="Alm E.J."/>
        </authorList>
    </citation>
    <scope>NUCLEOTIDE SEQUENCE [LARGE SCALE GENOMIC DNA]</scope>
    <source>
        <strain evidence="1 4">BIOML-A266</strain>
    </source>
</reference>
<proteinExistence type="predicted"/>
<dbReference type="AlphaFoldDB" id="A0A1Y3R2J3"/>
<dbReference type="Proteomes" id="UP000322940">
    <property type="component" value="Unassembled WGS sequence"/>
</dbReference>
<dbReference type="EMBL" id="VVXH01000043">
    <property type="protein sequence ID" value="KAA2373541.1"/>
    <property type="molecule type" value="Genomic_DNA"/>
</dbReference>
<name>A0A1Y3R2J3_9BACT</name>
<sequence>MLGLAETSAGTMVVWECPRCGQKWMFHYRAQNSREAHDYAAQLLAYRTGDPDWRMTLNPDWIAVPRQKKE</sequence>
<protein>
    <submittedName>
        <fullName evidence="2">Uncharacterized protein</fullName>
    </submittedName>
</protein>